<sequence length="436" mass="46420">MTQRAQPPLDSEIESELDAHREAHLAAPADSQVAAAHRAGTAVRGVTGAIRDTHGAVASKVFASARRTVGPVVTPVEFAHDHIARAAYGASAVALEGVAEAVGATAAKAAQAGRTSKFGRGTTRRASGVLAFVHGFNGDKMASSGRMPLSSPMSLRRSGERVPATADGLARAYPDATPQIVIFVHGFVGTEQMWKRHAHRDDDGRRLSYGRRLEAHGDWSALWVRYNTGLRIKSNGLELALLIEQVVDHWPVPVERVVLVGHSMGGLVASSALLQWPTSSTWGPLVSDLITLGTPYHGSPIEQGANYLAEFFSGYGATRWLGDVIQFRSEGIKDLRPGNLFLADTRGAMPDAAEWRQALAPQMVVRHLAVAGVLTKDPHARLGGIIGDGIVPRASARAGADNDLSRSTMMGSMSHNDLVNDPRVYEVIADVLGVQA</sequence>
<protein>
    <submittedName>
        <fullName evidence="2">Pimeloyl-ACP methyl ester carboxylesterase</fullName>
    </submittedName>
</protein>
<dbReference type="RefSeq" id="WP_179481628.1">
    <property type="nucleotide sequence ID" value="NZ_JACCFW010000001.1"/>
</dbReference>
<comment type="caution">
    <text evidence="2">The sequence shown here is derived from an EMBL/GenBank/DDBJ whole genome shotgun (WGS) entry which is preliminary data.</text>
</comment>
<keyword evidence="3" id="KW-1185">Reference proteome</keyword>
<dbReference type="InterPro" id="IPR029058">
    <property type="entry name" value="AB_hydrolase_fold"/>
</dbReference>
<dbReference type="Gene3D" id="3.40.50.1820">
    <property type="entry name" value="alpha/beta hydrolase"/>
    <property type="match status" value="1"/>
</dbReference>
<accession>A0A853DC81</accession>
<name>A0A853DC81_9MICO</name>
<dbReference type="AlphaFoldDB" id="A0A853DC81"/>
<dbReference type="EMBL" id="JACCFW010000001">
    <property type="protein sequence ID" value="NYJ75176.1"/>
    <property type="molecule type" value="Genomic_DNA"/>
</dbReference>
<evidence type="ECO:0000259" key="1">
    <source>
        <dbReference type="Pfam" id="PF07819"/>
    </source>
</evidence>
<organism evidence="2 3">
    <name type="scientific">Allobranchiibius huperziae</name>
    <dbReference type="NCBI Taxonomy" id="1874116"/>
    <lineage>
        <taxon>Bacteria</taxon>
        <taxon>Bacillati</taxon>
        <taxon>Actinomycetota</taxon>
        <taxon>Actinomycetes</taxon>
        <taxon>Micrococcales</taxon>
        <taxon>Dermacoccaceae</taxon>
        <taxon>Allobranchiibius</taxon>
    </lineage>
</organism>
<dbReference type="InterPro" id="IPR012908">
    <property type="entry name" value="PGAP1-ab_dom-like"/>
</dbReference>
<evidence type="ECO:0000313" key="3">
    <source>
        <dbReference type="Proteomes" id="UP000571817"/>
    </source>
</evidence>
<evidence type="ECO:0000313" key="2">
    <source>
        <dbReference type="EMBL" id="NYJ75176.1"/>
    </source>
</evidence>
<gene>
    <name evidence="2" type="ORF">HNR15_002139</name>
</gene>
<dbReference type="GO" id="GO:0016788">
    <property type="term" value="F:hydrolase activity, acting on ester bonds"/>
    <property type="evidence" value="ECO:0007669"/>
    <property type="project" value="InterPro"/>
</dbReference>
<reference evidence="2 3" key="1">
    <citation type="submission" date="2020-07" db="EMBL/GenBank/DDBJ databases">
        <title>Sequencing the genomes of 1000 actinobacteria strains.</title>
        <authorList>
            <person name="Klenk H.-P."/>
        </authorList>
    </citation>
    <scope>NUCLEOTIDE SEQUENCE [LARGE SCALE GENOMIC DNA]</scope>
    <source>
        <strain evidence="2 3">DSM 29531</strain>
    </source>
</reference>
<dbReference type="Pfam" id="PF07819">
    <property type="entry name" value="PGAP1"/>
    <property type="match status" value="1"/>
</dbReference>
<proteinExistence type="predicted"/>
<feature type="domain" description="GPI inositol-deacylase PGAP1-like alpha/beta" evidence="1">
    <location>
        <begin position="241"/>
        <end position="304"/>
    </location>
</feature>
<dbReference type="Proteomes" id="UP000571817">
    <property type="component" value="Unassembled WGS sequence"/>
</dbReference>
<dbReference type="SUPFAM" id="SSF53474">
    <property type="entry name" value="alpha/beta-Hydrolases"/>
    <property type="match status" value="1"/>
</dbReference>